<reference evidence="2" key="1">
    <citation type="journal article" date="2021" name="Mol. Ecol. Resour.">
        <title>Apolygus lucorum genome provides insights into omnivorousness and mesophyll feeding.</title>
        <authorList>
            <person name="Liu Y."/>
            <person name="Liu H."/>
            <person name="Wang H."/>
            <person name="Huang T."/>
            <person name="Liu B."/>
            <person name="Yang B."/>
            <person name="Yin L."/>
            <person name="Li B."/>
            <person name="Zhang Y."/>
            <person name="Zhang S."/>
            <person name="Jiang F."/>
            <person name="Zhang X."/>
            <person name="Ren Y."/>
            <person name="Wang B."/>
            <person name="Wang S."/>
            <person name="Lu Y."/>
            <person name="Wu K."/>
            <person name="Fan W."/>
            <person name="Wang G."/>
        </authorList>
    </citation>
    <scope>NUCLEOTIDE SEQUENCE</scope>
    <source>
        <strain evidence="2">12Hb</strain>
    </source>
</reference>
<organism evidence="2 3">
    <name type="scientific">Apolygus lucorum</name>
    <name type="common">Small green plant bug</name>
    <name type="synonym">Lygocoris lucorum</name>
    <dbReference type="NCBI Taxonomy" id="248454"/>
    <lineage>
        <taxon>Eukaryota</taxon>
        <taxon>Metazoa</taxon>
        <taxon>Ecdysozoa</taxon>
        <taxon>Arthropoda</taxon>
        <taxon>Hexapoda</taxon>
        <taxon>Insecta</taxon>
        <taxon>Pterygota</taxon>
        <taxon>Neoptera</taxon>
        <taxon>Paraneoptera</taxon>
        <taxon>Hemiptera</taxon>
        <taxon>Heteroptera</taxon>
        <taxon>Panheteroptera</taxon>
        <taxon>Cimicomorpha</taxon>
        <taxon>Miridae</taxon>
        <taxon>Mirini</taxon>
        <taxon>Apolygus</taxon>
    </lineage>
</organism>
<sequence>MKDITSSSGEVIIEECSIIEEEIIPPEKASTPLPLSVFLRDESSSLETKEVSGEHDVQKGTVIDTISEKSSLCGISLQTTSEKRCPVTSSGELIRDTKSKLRMPQPRADKVGAQMAYLIPYRGVITPPANVKSSNYPSKGKPKIPDGGQSITSDVTKRKLVTPRRMNQKKRISRNPGNPIALKNTSSAPSGIHSSCLDERSKIEKR</sequence>
<dbReference type="AlphaFoldDB" id="A0A8S9XKE7"/>
<name>A0A8S9XKE7_APOLU</name>
<evidence type="ECO:0000313" key="2">
    <source>
        <dbReference type="EMBL" id="KAF6209457.1"/>
    </source>
</evidence>
<gene>
    <name evidence="2" type="ORF">GE061_015204</name>
</gene>
<keyword evidence="3" id="KW-1185">Reference proteome</keyword>
<protein>
    <submittedName>
        <fullName evidence="2">Uncharacterized protein</fullName>
    </submittedName>
</protein>
<proteinExistence type="predicted"/>
<evidence type="ECO:0000256" key="1">
    <source>
        <dbReference type="SAM" id="MobiDB-lite"/>
    </source>
</evidence>
<feature type="compositionally biased region" description="Polar residues" evidence="1">
    <location>
        <begin position="183"/>
        <end position="193"/>
    </location>
</feature>
<dbReference type="Proteomes" id="UP000466442">
    <property type="component" value="Unassembled WGS sequence"/>
</dbReference>
<feature type="compositionally biased region" description="Basic residues" evidence="1">
    <location>
        <begin position="158"/>
        <end position="173"/>
    </location>
</feature>
<feature type="compositionally biased region" description="Basic and acidic residues" evidence="1">
    <location>
        <begin position="196"/>
        <end position="206"/>
    </location>
</feature>
<evidence type="ECO:0000313" key="3">
    <source>
        <dbReference type="Proteomes" id="UP000466442"/>
    </source>
</evidence>
<accession>A0A8S9XKE7</accession>
<comment type="caution">
    <text evidence="2">The sequence shown here is derived from an EMBL/GenBank/DDBJ whole genome shotgun (WGS) entry which is preliminary data.</text>
</comment>
<dbReference type="EMBL" id="WIXP02000006">
    <property type="protein sequence ID" value="KAF6209457.1"/>
    <property type="molecule type" value="Genomic_DNA"/>
</dbReference>
<feature type="region of interest" description="Disordered" evidence="1">
    <location>
        <begin position="127"/>
        <end position="206"/>
    </location>
</feature>